<dbReference type="PANTHER" id="PTHR36966:SF1">
    <property type="entry name" value="REP-ASSOCIATED TYROSINE TRANSPOSASE"/>
    <property type="match status" value="1"/>
</dbReference>
<accession>A0A7W2R319</accession>
<dbReference type="Proteomes" id="UP000541857">
    <property type="component" value="Unassembled WGS sequence"/>
</dbReference>
<feature type="region of interest" description="Disordered" evidence="1">
    <location>
        <begin position="178"/>
        <end position="244"/>
    </location>
</feature>
<dbReference type="InterPro" id="IPR002686">
    <property type="entry name" value="Transposase_17"/>
</dbReference>
<dbReference type="PANTHER" id="PTHR36966">
    <property type="entry name" value="REP-ASSOCIATED TYROSINE TRANSPOSASE"/>
    <property type="match status" value="1"/>
</dbReference>
<dbReference type="GO" id="GO:0043565">
    <property type="term" value="F:sequence-specific DNA binding"/>
    <property type="evidence" value="ECO:0007669"/>
    <property type="project" value="TreeGrafter"/>
</dbReference>
<dbReference type="SMART" id="SM01321">
    <property type="entry name" value="Y1_Tnp"/>
    <property type="match status" value="1"/>
</dbReference>
<evidence type="ECO:0000313" key="3">
    <source>
        <dbReference type="EMBL" id="MBA6152396.1"/>
    </source>
</evidence>
<dbReference type="EMBL" id="JACGLT010000004">
    <property type="protein sequence ID" value="MBA6152396.1"/>
    <property type="molecule type" value="Genomic_DNA"/>
</dbReference>
<sequence>MTKKFQNKYRIASARLQNWDYGSNAAYFITICTQNRECYFGNIIEQKMMLNNSGQIAENIWYQIPNQFPYVALGDFVVMPNHVHGILMINKPDDIVIANGGSVDDTNSVDDIVSVDDTVLIGENISVDDNVSDDNTVSDDDTVLVGDSVSVDDIVLVDNSISDDNTVSDDDTVETRLIASLPSRAPSRVSPIAPSRAPSTTSSTAPPTASSNKSSNESSTASTFNASSTPSSKPTGGITGNKNPMIHENISRIIRWYKGRCTFEIRKTQPDFGWQSRFHDHIIRNETAFQKITKYIIDNPKNWNADKFYS</sequence>
<keyword evidence="4" id="KW-1185">Reference proteome</keyword>
<dbReference type="InterPro" id="IPR036515">
    <property type="entry name" value="Transposase_17_sf"/>
</dbReference>
<gene>
    <name evidence="3" type="ORF">H3Z82_06625</name>
</gene>
<dbReference type="AlphaFoldDB" id="A0A7W2R319"/>
<feature type="compositionally biased region" description="Low complexity" evidence="1">
    <location>
        <begin position="190"/>
        <end position="232"/>
    </location>
</feature>
<name>A0A7W2R319_9FLAO</name>
<feature type="domain" description="Transposase IS200-like" evidence="2">
    <location>
        <begin position="22"/>
        <end position="299"/>
    </location>
</feature>
<dbReference type="GO" id="GO:0004803">
    <property type="term" value="F:transposase activity"/>
    <property type="evidence" value="ECO:0007669"/>
    <property type="project" value="InterPro"/>
</dbReference>
<protein>
    <recommendedName>
        <fullName evidence="2">Transposase IS200-like domain-containing protein</fullName>
    </recommendedName>
</protein>
<comment type="caution">
    <text evidence="3">The sequence shown here is derived from an EMBL/GenBank/DDBJ whole genome shotgun (WGS) entry which is preliminary data.</text>
</comment>
<proteinExistence type="predicted"/>
<evidence type="ECO:0000256" key="1">
    <source>
        <dbReference type="SAM" id="MobiDB-lite"/>
    </source>
</evidence>
<dbReference type="Gene3D" id="3.30.70.1290">
    <property type="entry name" value="Transposase IS200-like"/>
    <property type="match status" value="2"/>
</dbReference>
<dbReference type="RefSeq" id="WP_182203928.1">
    <property type="nucleotide sequence ID" value="NZ_JACGLT010000004.1"/>
</dbReference>
<evidence type="ECO:0000313" key="4">
    <source>
        <dbReference type="Proteomes" id="UP000541857"/>
    </source>
</evidence>
<evidence type="ECO:0000259" key="2">
    <source>
        <dbReference type="SMART" id="SM01321"/>
    </source>
</evidence>
<dbReference type="InterPro" id="IPR052715">
    <property type="entry name" value="RAYT_transposase"/>
</dbReference>
<organism evidence="3 4">
    <name type="scientific">Gelidibacter maritimus</name>
    <dbReference type="NCBI Taxonomy" id="2761487"/>
    <lineage>
        <taxon>Bacteria</taxon>
        <taxon>Pseudomonadati</taxon>
        <taxon>Bacteroidota</taxon>
        <taxon>Flavobacteriia</taxon>
        <taxon>Flavobacteriales</taxon>
        <taxon>Flavobacteriaceae</taxon>
        <taxon>Gelidibacter</taxon>
    </lineage>
</organism>
<reference evidence="3 4" key="1">
    <citation type="submission" date="2020-07" db="EMBL/GenBank/DDBJ databases">
        <title>Bacterium isolated from marine sediment.</title>
        <authorList>
            <person name="Shang D."/>
        </authorList>
    </citation>
    <scope>NUCLEOTIDE SEQUENCE [LARGE SCALE GENOMIC DNA]</scope>
    <source>
        <strain evidence="3 4">F6074</strain>
    </source>
</reference>
<dbReference type="GO" id="GO:0006313">
    <property type="term" value="P:DNA transposition"/>
    <property type="evidence" value="ECO:0007669"/>
    <property type="project" value="InterPro"/>
</dbReference>
<dbReference type="SUPFAM" id="SSF143422">
    <property type="entry name" value="Transposase IS200-like"/>
    <property type="match status" value="1"/>
</dbReference>